<dbReference type="GO" id="GO:0000785">
    <property type="term" value="C:chromatin"/>
    <property type="evidence" value="ECO:0007669"/>
    <property type="project" value="TreeGrafter"/>
</dbReference>
<evidence type="ECO:0000256" key="4">
    <source>
        <dbReference type="ARBA" id="ARBA00023242"/>
    </source>
</evidence>
<reference evidence="11 12" key="1">
    <citation type="journal article" date="2020" name="Nat. Food">
        <title>A phased Vanilla planifolia genome enables genetic improvement of flavour and production.</title>
        <authorList>
            <person name="Hasing T."/>
            <person name="Tang H."/>
            <person name="Brym M."/>
            <person name="Khazi F."/>
            <person name="Huang T."/>
            <person name="Chambers A.H."/>
        </authorList>
    </citation>
    <scope>NUCLEOTIDE SEQUENCE [LARGE SCALE GENOMIC DNA]</scope>
    <source>
        <tissue evidence="9">Leaf</tissue>
    </source>
</reference>
<dbReference type="GO" id="GO:0006357">
    <property type="term" value="P:regulation of transcription by RNA polymerase II"/>
    <property type="evidence" value="ECO:0007669"/>
    <property type="project" value="TreeGrafter"/>
</dbReference>
<name>A0A835S4W6_VANPL</name>
<evidence type="ECO:0000313" key="9">
    <source>
        <dbReference type="EMBL" id="KAG0497448.1"/>
    </source>
</evidence>
<organism evidence="9 11">
    <name type="scientific">Vanilla planifolia</name>
    <name type="common">Vanilla</name>
    <dbReference type="NCBI Taxonomy" id="51239"/>
    <lineage>
        <taxon>Eukaryota</taxon>
        <taxon>Viridiplantae</taxon>
        <taxon>Streptophyta</taxon>
        <taxon>Embryophyta</taxon>
        <taxon>Tracheophyta</taxon>
        <taxon>Spermatophyta</taxon>
        <taxon>Magnoliopsida</taxon>
        <taxon>Liliopsida</taxon>
        <taxon>Asparagales</taxon>
        <taxon>Orchidaceae</taxon>
        <taxon>Vanilloideae</taxon>
        <taxon>Vanilleae</taxon>
        <taxon>Vanilla</taxon>
    </lineage>
</organism>
<proteinExistence type="inferred from homology"/>
<gene>
    <name evidence="10" type="ORF">HPP92_001892</name>
    <name evidence="9" type="ORF">HPP92_002139</name>
</gene>
<dbReference type="PANTHER" id="PTHR12549">
    <property type="entry name" value="JMJC DOMAIN-CONTAINING HISTONE DEMETHYLATION PROTEIN"/>
    <property type="match status" value="1"/>
</dbReference>
<keyword evidence="11" id="KW-1185">Reference proteome</keyword>
<comment type="subcellular location">
    <subcellularLocation>
        <location evidence="1">Nucleus</location>
    </subcellularLocation>
</comment>
<evidence type="ECO:0000313" key="12">
    <source>
        <dbReference type="Proteomes" id="UP000639772"/>
    </source>
</evidence>
<feature type="domain" description="JmjC" evidence="7">
    <location>
        <begin position="549"/>
        <end position="818"/>
    </location>
</feature>
<sequence length="888" mass="101404">MEDNGGIPEDLRCKRSDGKQWRCSAQSMPDKTVCEKHYIQAKRRAMNSAMRAHLRKASKRKSLDNSEIYLVSRRGERDLSRSPVSPMNPAEEAELSVLASMPRLRKHKERISRSNGFYSPDMDHARDSPVRGGLHPRKALQVEDGRARLVQTTPSRKGAQNYIGNGAGHECSGKSSDSSGGAEGITCHHCRRNDRVNVFVHFFVYPMNLPDSWRCSGMLRYQWMKFEKHAQLVETKLEGIAAMDRLRYLHSLLSFTLPVIKQIYSEQCFEISMEKKYICDLCKIPIFDYHRHCSQCMFDLCLTCCCAIRRAYFVGDKGMSDVDKTSDAKLLPQSADTGCLDISNLFPEWKANNDGSIPCGPEEAGGCGFTKLILRRILKINWTGKLLKNAEEMVNGCKGSDLHGPGLCASYCLETPTSHLNSSIQAVLLQCSFRDDNTENFLYYPAAEDIKHEGIRYFHKFWVRGQPVIVKNVFEPTLASGWDPMDIWKGVQETLDEELKEDIIVKAIDYENQSEVDIELSKFIRGYAEGCKDESGREKLLKLKDWPPPSALEEFLLCHRPEFLGNFPLVEFIHWKWGLLNLVSKLPHNTLQYEVVPKIFITYGTRKELGVGDPVTKLRINMSDMACLLMDTIDTDCWHQQRNRVEKHDKISKKVDGSNSLDGHGRIDIDEFTVAVDRRSCSSTGVSILEKKGSEYLPLNECSVKNFENAGTVWDIFRRQDVPKLNEFLRVHLDKFANFDATPVYEQSLYLNDEYKRKLKDEFNVEPWTFQQHVGEAVFVPAGCPFQVRNLQSSVQLAFDFLTPESLGESLRMSQEIRCLPSNHEAKLRMLEVGKISLYAASFAIKEVQSIVLDPKYSSEVKFEDRRLTVMVHENLERVAKRRQIACS</sequence>
<comment type="similarity">
    <text evidence="2">Belongs to the JARID1 histone demethylase family.</text>
</comment>
<dbReference type="Gene3D" id="2.60.120.650">
    <property type="entry name" value="Cupin"/>
    <property type="match status" value="1"/>
</dbReference>
<evidence type="ECO:0000256" key="1">
    <source>
        <dbReference type="ARBA" id="ARBA00004123"/>
    </source>
</evidence>
<dbReference type="PANTHER" id="PTHR12549:SF17">
    <property type="entry name" value="E3 UBIQUITIN-PROTEIN LIGASE JMJ24"/>
    <property type="match status" value="1"/>
</dbReference>
<keyword evidence="3" id="KW-0479">Metal-binding</keyword>
<dbReference type="Proteomes" id="UP000639772">
    <property type="component" value="Chromosome 1"/>
</dbReference>
<dbReference type="AlphaFoldDB" id="A0A835S4W6"/>
<evidence type="ECO:0000313" key="11">
    <source>
        <dbReference type="Proteomes" id="UP000636800"/>
    </source>
</evidence>
<dbReference type="InterPro" id="IPR045109">
    <property type="entry name" value="LSDs-like"/>
</dbReference>
<dbReference type="SMART" id="SM00558">
    <property type="entry name" value="JmjC"/>
    <property type="match status" value="1"/>
</dbReference>
<protein>
    <recommendedName>
        <fullName evidence="13">Lysine-specific demethylase JMJ25</fullName>
    </recommendedName>
</protein>
<dbReference type="GO" id="GO:0000118">
    <property type="term" value="C:histone deacetylase complex"/>
    <property type="evidence" value="ECO:0007669"/>
    <property type="project" value="TreeGrafter"/>
</dbReference>
<evidence type="ECO:0008006" key="13">
    <source>
        <dbReference type="Google" id="ProtNLM"/>
    </source>
</evidence>
<dbReference type="GO" id="GO:0032454">
    <property type="term" value="F:histone H3K9 demethylase activity"/>
    <property type="evidence" value="ECO:0007669"/>
    <property type="project" value="InterPro"/>
</dbReference>
<dbReference type="GO" id="GO:0046872">
    <property type="term" value="F:metal ion binding"/>
    <property type="evidence" value="ECO:0007669"/>
    <property type="project" value="UniProtKB-KW"/>
</dbReference>
<accession>A0A835S4W6</accession>
<dbReference type="Pfam" id="PF02373">
    <property type="entry name" value="JmjC"/>
    <property type="match status" value="1"/>
</dbReference>
<dbReference type="OrthoDB" id="1667110at2759"/>
<comment type="caution">
    <text evidence="5">Lacks conserved residue(s) required for the propagation of feature annotation.</text>
</comment>
<evidence type="ECO:0000313" key="10">
    <source>
        <dbReference type="EMBL" id="KAG0501820.1"/>
    </source>
</evidence>
<feature type="domain" description="WRC" evidence="8">
    <location>
        <begin position="7"/>
        <end position="51"/>
    </location>
</feature>
<evidence type="ECO:0000256" key="5">
    <source>
        <dbReference type="PROSITE-ProRule" id="PRU01002"/>
    </source>
</evidence>
<dbReference type="SUPFAM" id="SSF51197">
    <property type="entry name" value="Clavaminate synthase-like"/>
    <property type="match status" value="1"/>
</dbReference>
<dbReference type="GO" id="GO:0031490">
    <property type="term" value="F:chromatin DNA binding"/>
    <property type="evidence" value="ECO:0007669"/>
    <property type="project" value="TreeGrafter"/>
</dbReference>
<evidence type="ECO:0000259" key="8">
    <source>
        <dbReference type="PROSITE" id="PS51667"/>
    </source>
</evidence>
<dbReference type="PROSITE" id="PS51184">
    <property type="entry name" value="JMJC"/>
    <property type="match status" value="1"/>
</dbReference>
<evidence type="ECO:0000256" key="6">
    <source>
        <dbReference type="SAM" id="MobiDB-lite"/>
    </source>
</evidence>
<feature type="region of interest" description="Disordered" evidence="6">
    <location>
        <begin position="114"/>
        <end position="134"/>
    </location>
</feature>
<dbReference type="PROSITE" id="PS51667">
    <property type="entry name" value="WRC"/>
    <property type="match status" value="1"/>
</dbReference>
<dbReference type="Pfam" id="PF08879">
    <property type="entry name" value="WRC"/>
    <property type="match status" value="1"/>
</dbReference>
<dbReference type="Proteomes" id="UP000636800">
    <property type="component" value="Chromosome 1"/>
</dbReference>
<dbReference type="EMBL" id="JADCNM010000001">
    <property type="protein sequence ID" value="KAG0501820.1"/>
    <property type="molecule type" value="Genomic_DNA"/>
</dbReference>
<dbReference type="InterPro" id="IPR014977">
    <property type="entry name" value="WRC_dom"/>
</dbReference>
<evidence type="ECO:0000256" key="3">
    <source>
        <dbReference type="ARBA" id="ARBA00022723"/>
    </source>
</evidence>
<dbReference type="InterPro" id="IPR003347">
    <property type="entry name" value="JmjC_dom"/>
</dbReference>
<comment type="caution">
    <text evidence="9">The sequence shown here is derived from an EMBL/GenBank/DDBJ whole genome shotgun (WGS) entry which is preliminary data.</text>
</comment>
<keyword evidence="4" id="KW-0539">Nucleus</keyword>
<dbReference type="GO" id="GO:0003712">
    <property type="term" value="F:transcription coregulator activity"/>
    <property type="evidence" value="ECO:0007669"/>
    <property type="project" value="TreeGrafter"/>
</dbReference>
<evidence type="ECO:0000259" key="7">
    <source>
        <dbReference type="PROSITE" id="PS51184"/>
    </source>
</evidence>
<dbReference type="EMBL" id="JADCNL010000001">
    <property type="protein sequence ID" value="KAG0497448.1"/>
    <property type="molecule type" value="Genomic_DNA"/>
</dbReference>
<evidence type="ECO:0000256" key="2">
    <source>
        <dbReference type="ARBA" id="ARBA00006801"/>
    </source>
</evidence>